<dbReference type="PANTHER" id="PTHR24321">
    <property type="entry name" value="DEHYDROGENASES, SHORT CHAIN"/>
    <property type="match status" value="1"/>
</dbReference>
<sequence>MAYDLQDKVILITGAASGIGKETALLLAQLGAEVVLSDINAEQGDAVATLIRDQGGRAHFCPADVTQAEQVANLHAFVMEVCGRLDCAVNSAGVEHVNARMADIDEATWDQVIDINLKGVFLCMREQIKCMLPRRDGRIINLASIAGLRSAPSLAPYSASKFGVVGLSKSAAVEYASSGIRINAVCPSFINTPMVQRALQAMDEKKALKVVRANPMQRLGEPEEIGRMIAWLCSDESSFMTGQAVALDGGLTA</sequence>
<dbReference type="Proteomes" id="UP000000238">
    <property type="component" value="Chromosome"/>
</dbReference>
<organism evidence="3 4">
    <name type="scientific">Hahella chejuensis (strain KCTC 2396)</name>
    <dbReference type="NCBI Taxonomy" id="349521"/>
    <lineage>
        <taxon>Bacteria</taxon>
        <taxon>Pseudomonadati</taxon>
        <taxon>Pseudomonadota</taxon>
        <taxon>Gammaproteobacteria</taxon>
        <taxon>Oceanospirillales</taxon>
        <taxon>Hahellaceae</taxon>
        <taxon>Hahella</taxon>
    </lineage>
</organism>
<dbReference type="AlphaFoldDB" id="Q2S7D6"/>
<evidence type="ECO:0000313" key="4">
    <source>
        <dbReference type="Proteomes" id="UP000000238"/>
    </source>
</evidence>
<dbReference type="KEGG" id="hch:HCH_06815"/>
<name>Q2S7D6_HAHCH</name>
<dbReference type="CDD" id="cd05233">
    <property type="entry name" value="SDR_c"/>
    <property type="match status" value="1"/>
</dbReference>
<dbReference type="PRINTS" id="PR00081">
    <property type="entry name" value="GDHRDH"/>
</dbReference>
<keyword evidence="4" id="KW-1185">Reference proteome</keyword>
<dbReference type="InterPro" id="IPR020904">
    <property type="entry name" value="Sc_DH/Rdtase_CS"/>
</dbReference>
<evidence type="ECO:0000313" key="3">
    <source>
        <dbReference type="EMBL" id="ABC33438.1"/>
    </source>
</evidence>
<dbReference type="GO" id="GO:0016491">
    <property type="term" value="F:oxidoreductase activity"/>
    <property type="evidence" value="ECO:0007669"/>
    <property type="project" value="UniProtKB-KW"/>
</dbReference>
<dbReference type="STRING" id="349521.HCH_06815"/>
<keyword evidence="2" id="KW-0560">Oxidoreductase</keyword>
<dbReference type="PANTHER" id="PTHR24321:SF8">
    <property type="entry name" value="ESTRADIOL 17-BETA-DEHYDROGENASE 8-RELATED"/>
    <property type="match status" value="1"/>
</dbReference>
<dbReference type="Gene3D" id="3.40.50.720">
    <property type="entry name" value="NAD(P)-binding Rossmann-like Domain"/>
    <property type="match status" value="1"/>
</dbReference>
<dbReference type="InterPro" id="IPR002347">
    <property type="entry name" value="SDR_fam"/>
</dbReference>
<dbReference type="FunFam" id="3.40.50.720:FF:000084">
    <property type="entry name" value="Short-chain dehydrogenase reductase"/>
    <property type="match status" value="1"/>
</dbReference>
<dbReference type="RefSeq" id="WP_011400488.1">
    <property type="nucleotide sequence ID" value="NC_007645.1"/>
</dbReference>
<dbReference type="NCBIfam" id="NF005559">
    <property type="entry name" value="PRK07231.1"/>
    <property type="match status" value="1"/>
</dbReference>
<dbReference type="HOGENOM" id="CLU_010194_1_0_6"/>
<dbReference type="EMBL" id="CP000155">
    <property type="protein sequence ID" value="ABC33438.1"/>
    <property type="molecule type" value="Genomic_DNA"/>
</dbReference>
<evidence type="ECO:0000256" key="2">
    <source>
        <dbReference type="ARBA" id="ARBA00023002"/>
    </source>
</evidence>
<reference evidence="3 4" key="1">
    <citation type="journal article" date="2005" name="Nucleic Acids Res.">
        <title>Genomic blueprint of Hahella chejuensis, a marine microbe producing an algicidal agent.</title>
        <authorList>
            <person name="Jeong H."/>
            <person name="Yim J.H."/>
            <person name="Lee C."/>
            <person name="Choi S.-H."/>
            <person name="Park Y.K."/>
            <person name="Yoon S.H."/>
            <person name="Hur C.-G."/>
            <person name="Kang H.-Y."/>
            <person name="Kim D."/>
            <person name="Lee H.H."/>
            <person name="Park K.H."/>
            <person name="Park S.-H."/>
            <person name="Park H.-S."/>
            <person name="Lee H.K."/>
            <person name="Oh T.K."/>
            <person name="Kim J.F."/>
        </authorList>
    </citation>
    <scope>NUCLEOTIDE SEQUENCE [LARGE SCALE GENOMIC DNA]</scope>
    <source>
        <strain evidence="3 4">KCTC 2396</strain>
    </source>
</reference>
<evidence type="ECO:0000256" key="1">
    <source>
        <dbReference type="ARBA" id="ARBA00006484"/>
    </source>
</evidence>
<proteinExistence type="inferred from homology"/>
<gene>
    <name evidence="3" type="ordered locus">HCH_06815</name>
</gene>
<dbReference type="PROSITE" id="PS00061">
    <property type="entry name" value="ADH_SHORT"/>
    <property type="match status" value="1"/>
</dbReference>
<dbReference type="PRINTS" id="PR00080">
    <property type="entry name" value="SDRFAMILY"/>
</dbReference>
<protein>
    <submittedName>
        <fullName evidence="3">Short-chain alcohol dehydrogenase-like protein</fullName>
    </submittedName>
</protein>
<dbReference type="OrthoDB" id="9786435at2"/>
<comment type="similarity">
    <text evidence="1">Belongs to the short-chain dehydrogenases/reductases (SDR) family.</text>
</comment>
<dbReference type="InterPro" id="IPR036291">
    <property type="entry name" value="NAD(P)-bd_dom_sf"/>
</dbReference>
<dbReference type="SUPFAM" id="SSF51735">
    <property type="entry name" value="NAD(P)-binding Rossmann-fold domains"/>
    <property type="match status" value="1"/>
</dbReference>
<accession>Q2S7D6</accession>
<dbReference type="eggNOG" id="COG1028">
    <property type="taxonomic scope" value="Bacteria"/>
</dbReference>
<dbReference type="Pfam" id="PF13561">
    <property type="entry name" value="adh_short_C2"/>
    <property type="match status" value="1"/>
</dbReference>